<dbReference type="SUPFAM" id="SSF100950">
    <property type="entry name" value="NagB/RpiA/CoA transferase-like"/>
    <property type="match status" value="1"/>
</dbReference>
<accession>A0A3P1WYW1</accession>
<evidence type="ECO:0000313" key="7">
    <source>
        <dbReference type="Proteomes" id="UP000280935"/>
    </source>
</evidence>
<dbReference type="Gene3D" id="1.10.10.10">
    <property type="entry name" value="Winged helix-like DNA-binding domain superfamily/Winged helix DNA-binding domain"/>
    <property type="match status" value="1"/>
</dbReference>
<dbReference type="InterPro" id="IPR036390">
    <property type="entry name" value="WH_DNA-bd_sf"/>
</dbReference>
<protein>
    <submittedName>
        <fullName evidence="6">Winged helix-turn-helix transcriptional regulator</fullName>
    </submittedName>
</protein>
<name>A0A3P1WYW1_9ACTN</name>
<reference evidence="6 7" key="1">
    <citation type="submission" date="2018-11" db="EMBL/GenBank/DDBJ databases">
        <title>Genomes From Bacteria Associated with the Canine Oral Cavity: a Test Case for Automated Genome-Based Taxonomic Assignment.</title>
        <authorList>
            <person name="Coil D.A."/>
            <person name="Jospin G."/>
            <person name="Darling A.E."/>
            <person name="Wallis C."/>
            <person name="Davis I.J."/>
            <person name="Harris S."/>
            <person name="Eisen J.A."/>
            <person name="Holcombe L.J."/>
            <person name="O'Flynn C."/>
        </authorList>
    </citation>
    <scope>NUCLEOTIDE SEQUENCE [LARGE SCALE GENOMIC DNA]</scope>
    <source>
        <strain evidence="6 7">OH2822_COT-296</strain>
    </source>
</reference>
<dbReference type="InterPro" id="IPR001387">
    <property type="entry name" value="Cro/C1-type_HTH"/>
</dbReference>
<dbReference type="InterPro" id="IPR037171">
    <property type="entry name" value="NagB/RpiA_transferase-like"/>
</dbReference>
<keyword evidence="3" id="KW-0238">DNA-binding</keyword>
<keyword evidence="2" id="KW-0805">Transcription regulation</keyword>
<dbReference type="OrthoDB" id="186585at2"/>
<dbReference type="PROSITE" id="PS50943">
    <property type="entry name" value="HTH_CROC1"/>
    <property type="match status" value="1"/>
</dbReference>
<dbReference type="GO" id="GO:0003677">
    <property type="term" value="F:DNA binding"/>
    <property type="evidence" value="ECO:0007669"/>
    <property type="project" value="UniProtKB-KW"/>
</dbReference>
<sequence>MCALGTRPTSREQAQRLLEVARLYHLEGLSQAEIANRLGWSRPTISRMLTEARRRGMVRITIEHPMEQAFAWEQKLAKRFGLGTVVVAAAENRSPGEAVGAVAASLISEVGHDRTVLALSNGRSVASVVQAMPKRHWQYSSVVQMVGSLAREGADLVDSPELCRRMARRLGGTYRPMPVPLVLGSAAMAQAMRQEELVLTTLELAARSDIALTGVGVVGPRGHPGAILEPWMTPRLAAEVHRRGAVAHIAGHYFNASGEHVRDPMCDRLIAMEPERLADVGLALVVAWGVEKVAALHAVLRTGLVSGLATDEATARLLLSYQP</sequence>
<dbReference type="PANTHER" id="PTHR34294:SF1">
    <property type="entry name" value="TRANSCRIPTIONAL REGULATOR LSRR"/>
    <property type="match status" value="1"/>
</dbReference>
<keyword evidence="4" id="KW-0804">Transcription</keyword>
<dbReference type="InterPro" id="IPR051054">
    <property type="entry name" value="SorC_transcr_regulators"/>
</dbReference>
<evidence type="ECO:0000259" key="5">
    <source>
        <dbReference type="PROSITE" id="PS50943"/>
    </source>
</evidence>
<evidence type="ECO:0000313" key="6">
    <source>
        <dbReference type="EMBL" id="RRD51431.1"/>
    </source>
</evidence>
<dbReference type="InterPro" id="IPR036388">
    <property type="entry name" value="WH-like_DNA-bd_sf"/>
</dbReference>
<evidence type="ECO:0000256" key="2">
    <source>
        <dbReference type="ARBA" id="ARBA00023015"/>
    </source>
</evidence>
<evidence type="ECO:0000256" key="1">
    <source>
        <dbReference type="ARBA" id="ARBA00010466"/>
    </source>
</evidence>
<dbReference type="Proteomes" id="UP000280935">
    <property type="component" value="Unassembled WGS sequence"/>
</dbReference>
<proteinExistence type="inferred from homology"/>
<dbReference type="GO" id="GO:0030246">
    <property type="term" value="F:carbohydrate binding"/>
    <property type="evidence" value="ECO:0007669"/>
    <property type="project" value="InterPro"/>
</dbReference>
<dbReference type="Pfam" id="PF04198">
    <property type="entry name" value="Sugar-bind"/>
    <property type="match status" value="1"/>
</dbReference>
<dbReference type="Gene3D" id="3.40.50.1360">
    <property type="match status" value="1"/>
</dbReference>
<evidence type="ECO:0000256" key="3">
    <source>
        <dbReference type="ARBA" id="ARBA00023125"/>
    </source>
</evidence>
<gene>
    <name evidence="6" type="ORF">EII35_00670</name>
</gene>
<dbReference type="RefSeq" id="WP_125226532.1">
    <property type="nucleotide sequence ID" value="NZ_RQYT01000001.1"/>
</dbReference>
<dbReference type="SUPFAM" id="SSF46785">
    <property type="entry name" value="Winged helix' DNA-binding domain"/>
    <property type="match status" value="1"/>
</dbReference>
<dbReference type="GO" id="GO:0006355">
    <property type="term" value="P:regulation of DNA-templated transcription"/>
    <property type="evidence" value="ECO:0007669"/>
    <property type="project" value="InterPro"/>
</dbReference>
<dbReference type="EMBL" id="RQYT01000001">
    <property type="protein sequence ID" value="RRD51431.1"/>
    <property type="molecule type" value="Genomic_DNA"/>
</dbReference>
<dbReference type="PANTHER" id="PTHR34294">
    <property type="entry name" value="TRANSCRIPTIONAL REGULATOR-RELATED"/>
    <property type="match status" value="1"/>
</dbReference>
<dbReference type="Pfam" id="PF13545">
    <property type="entry name" value="HTH_Crp_2"/>
    <property type="match status" value="1"/>
</dbReference>
<organism evidence="6 7">
    <name type="scientific">Arachnia propionica</name>
    <dbReference type="NCBI Taxonomy" id="1750"/>
    <lineage>
        <taxon>Bacteria</taxon>
        <taxon>Bacillati</taxon>
        <taxon>Actinomycetota</taxon>
        <taxon>Actinomycetes</taxon>
        <taxon>Propionibacteriales</taxon>
        <taxon>Propionibacteriaceae</taxon>
        <taxon>Arachnia</taxon>
    </lineage>
</organism>
<dbReference type="AlphaFoldDB" id="A0A3P1WYW1"/>
<evidence type="ECO:0000256" key="4">
    <source>
        <dbReference type="ARBA" id="ARBA00023163"/>
    </source>
</evidence>
<feature type="domain" description="HTH cro/C1-type" evidence="5">
    <location>
        <begin position="20"/>
        <end position="54"/>
    </location>
</feature>
<comment type="caution">
    <text evidence="6">The sequence shown here is derived from an EMBL/GenBank/DDBJ whole genome shotgun (WGS) entry which is preliminary data.</text>
</comment>
<dbReference type="InterPro" id="IPR012318">
    <property type="entry name" value="HTH_CRP"/>
</dbReference>
<comment type="similarity">
    <text evidence="1">Belongs to the SorC transcriptional regulatory family.</text>
</comment>
<dbReference type="InterPro" id="IPR007324">
    <property type="entry name" value="Sugar-bd_dom_put"/>
</dbReference>